<accession>A0ABR8XSM1</accession>
<dbReference type="NCBIfam" id="NF008909">
    <property type="entry name" value="PRK12273.1"/>
    <property type="match status" value="1"/>
</dbReference>
<organism evidence="9 10">
    <name type="scientific">Solibacillus merdavium</name>
    <dbReference type="NCBI Taxonomy" id="2762218"/>
    <lineage>
        <taxon>Bacteria</taxon>
        <taxon>Bacillati</taxon>
        <taxon>Bacillota</taxon>
        <taxon>Bacilli</taxon>
        <taxon>Bacillales</taxon>
        <taxon>Caryophanaceae</taxon>
        <taxon>Solibacillus</taxon>
    </lineage>
</organism>
<feature type="domain" description="Fumarate lyase N-terminal" evidence="7">
    <location>
        <begin position="11"/>
        <end position="340"/>
    </location>
</feature>
<reference evidence="9 10" key="1">
    <citation type="submission" date="2020-08" db="EMBL/GenBank/DDBJ databases">
        <title>A Genomic Blueprint of the Chicken Gut Microbiome.</title>
        <authorList>
            <person name="Gilroy R."/>
            <person name="Ravi A."/>
            <person name="Getino M."/>
            <person name="Pursley I."/>
            <person name="Horton D.L."/>
            <person name="Alikhan N.-F."/>
            <person name="Baker D."/>
            <person name="Gharbi K."/>
            <person name="Hall N."/>
            <person name="Watson M."/>
            <person name="Adriaenssens E.M."/>
            <person name="Foster-Nyarko E."/>
            <person name="Jarju S."/>
            <person name="Secka A."/>
            <person name="Antonio M."/>
            <person name="Oren A."/>
            <person name="Chaudhuri R."/>
            <person name="La Ragione R.M."/>
            <person name="Hildebrand F."/>
            <person name="Pallen M.J."/>
        </authorList>
    </citation>
    <scope>NUCLEOTIDE SEQUENCE [LARGE SCALE GENOMIC DNA]</scope>
    <source>
        <strain evidence="9 10">Sa1YVA6</strain>
    </source>
</reference>
<dbReference type="PRINTS" id="PR00149">
    <property type="entry name" value="FUMRATELYASE"/>
</dbReference>
<dbReference type="InterPro" id="IPR020557">
    <property type="entry name" value="Fumarate_lyase_CS"/>
</dbReference>
<dbReference type="Proteomes" id="UP000600565">
    <property type="component" value="Unassembled WGS sequence"/>
</dbReference>
<feature type="domain" description="Fumarase C C-terminal" evidence="8">
    <location>
        <begin position="407"/>
        <end position="458"/>
    </location>
</feature>
<dbReference type="EC" id="4.3.1.1" evidence="2 5"/>
<protein>
    <recommendedName>
        <fullName evidence="3 5">Aspartate ammonia-lyase</fullName>
        <shortName evidence="6">Aspartase</shortName>
        <ecNumber evidence="2 5">4.3.1.1</ecNumber>
    </recommendedName>
</protein>
<evidence type="ECO:0000256" key="5">
    <source>
        <dbReference type="NCBIfam" id="TIGR00839"/>
    </source>
</evidence>
<name>A0ABR8XSM1_9BACL</name>
<gene>
    <name evidence="9" type="primary">aspA</name>
    <name evidence="9" type="ORF">H9632_17920</name>
</gene>
<dbReference type="InterPro" id="IPR008948">
    <property type="entry name" value="L-Aspartase-like"/>
</dbReference>
<dbReference type="GO" id="GO:0008797">
    <property type="term" value="F:aspartate ammonia-lyase activity"/>
    <property type="evidence" value="ECO:0007669"/>
    <property type="project" value="UniProtKB-EC"/>
</dbReference>
<dbReference type="RefSeq" id="WP_191705426.1">
    <property type="nucleotide sequence ID" value="NZ_JACSPW010000027.1"/>
</dbReference>
<keyword evidence="4 6" id="KW-0456">Lyase</keyword>
<keyword evidence="10" id="KW-1185">Reference proteome</keyword>
<dbReference type="Gene3D" id="1.20.200.10">
    <property type="entry name" value="Fumarase/aspartase (Central domain)"/>
    <property type="match status" value="1"/>
</dbReference>
<evidence type="ECO:0000256" key="6">
    <source>
        <dbReference type="RuleBase" id="RU362017"/>
    </source>
</evidence>
<comment type="caution">
    <text evidence="9">The sequence shown here is derived from an EMBL/GenBank/DDBJ whole genome shotgun (WGS) entry which is preliminary data.</text>
</comment>
<dbReference type="PANTHER" id="PTHR42696">
    <property type="entry name" value="ASPARTATE AMMONIA-LYASE"/>
    <property type="match status" value="1"/>
</dbReference>
<evidence type="ECO:0000256" key="2">
    <source>
        <dbReference type="ARBA" id="ARBA00012992"/>
    </source>
</evidence>
<comment type="similarity">
    <text evidence="1 6">Belongs to the class-II fumarase/aspartase family. Aspartase subfamily.</text>
</comment>
<dbReference type="InterPro" id="IPR000362">
    <property type="entry name" value="Fumarate_lyase_fam"/>
</dbReference>
<dbReference type="InterPro" id="IPR051546">
    <property type="entry name" value="Aspartate_Ammonia-Lyase"/>
</dbReference>
<evidence type="ECO:0000313" key="10">
    <source>
        <dbReference type="Proteomes" id="UP000600565"/>
    </source>
</evidence>
<dbReference type="NCBIfam" id="TIGR00839">
    <property type="entry name" value="aspA"/>
    <property type="match status" value="1"/>
</dbReference>
<dbReference type="SUPFAM" id="SSF48557">
    <property type="entry name" value="L-aspartase-like"/>
    <property type="match status" value="1"/>
</dbReference>
<dbReference type="EMBL" id="JACSPW010000027">
    <property type="protein sequence ID" value="MBD8034941.1"/>
    <property type="molecule type" value="Genomic_DNA"/>
</dbReference>
<dbReference type="PANTHER" id="PTHR42696:SF2">
    <property type="entry name" value="ASPARTATE AMMONIA-LYASE"/>
    <property type="match status" value="1"/>
</dbReference>
<comment type="catalytic activity">
    <reaction evidence="6">
        <text>L-aspartate = fumarate + NH4(+)</text>
        <dbReference type="Rhea" id="RHEA:16601"/>
        <dbReference type="ChEBI" id="CHEBI:28938"/>
        <dbReference type="ChEBI" id="CHEBI:29806"/>
        <dbReference type="ChEBI" id="CHEBI:29991"/>
        <dbReference type="EC" id="4.3.1.1"/>
    </reaction>
</comment>
<dbReference type="Gene3D" id="1.10.275.10">
    <property type="entry name" value="Fumarase/aspartase (N-terminal domain)"/>
    <property type="match status" value="1"/>
</dbReference>
<evidence type="ECO:0000313" key="9">
    <source>
        <dbReference type="EMBL" id="MBD8034941.1"/>
    </source>
</evidence>
<evidence type="ECO:0000259" key="8">
    <source>
        <dbReference type="Pfam" id="PF10415"/>
    </source>
</evidence>
<evidence type="ECO:0000256" key="3">
    <source>
        <dbReference type="ARBA" id="ARBA00016146"/>
    </source>
</evidence>
<dbReference type="InterPro" id="IPR022761">
    <property type="entry name" value="Fumarate_lyase_N"/>
</dbReference>
<evidence type="ECO:0000259" key="7">
    <source>
        <dbReference type="Pfam" id="PF00206"/>
    </source>
</evidence>
<dbReference type="InterPro" id="IPR018951">
    <property type="entry name" value="Fumarase_C_C"/>
</dbReference>
<dbReference type="InterPro" id="IPR024083">
    <property type="entry name" value="Fumarase/histidase_N"/>
</dbReference>
<dbReference type="Pfam" id="PF00206">
    <property type="entry name" value="Lyase_1"/>
    <property type="match status" value="1"/>
</dbReference>
<dbReference type="CDD" id="cd01357">
    <property type="entry name" value="Aspartase"/>
    <property type="match status" value="1"/>
</dbReference>
<dbReference type="PROSITE" id="PS00163">
    <property type="entry name" value="FUMARATE_LYASES"/>
    <property type="match status" value="1"/>
</dbReference>
<dbReference type="Gene3D" id="1.10.40.30">
    <property type="entry name" value="Fumarase/aspartase (C-terminal domain)"/>
    <property type="match status" value="1"/>
</dbReference>
<sequence length="474" mass="51861">MSTRIEKDFLGTLEIPKDAYYGVQTTRAIENFPITKMTMHPELIRAFAIVKKSSALANAAIGKLDATIANAIAQASDDIIKGHLHDQFVVDPIQGGAGTSMNMNANEVIANRALEILGEEKGTYSIISPNSHVNMAQSTNDAFPSAIHIATVATLDKLIMAMEVMRDSFIQKSVEFDSIVKMGRTHLQDAVPIRLGQEFGAYAAVVARDIARIKKAQQTMLQINIGATAIGTGLNADTQYMKLAVENIAAYSGFPFIKVDNLIDGTQNTDTYAEVSSMLKIAMMNMSKICNDLRLMASGPKAGFAEIRLPERQPGSSIMPGKVNPVMPEVINQIAFQVIGNDVTISLASEAGQFELNVMEPVLVFNLLQSIEIMTNGFTVFTKYCLDHIEANEARLHDFVEQSIGVVTALAPHLGYERSSQIAREALHSGKSVRELCLQYNYFTIEQLDIILNPFELTQPGIAGERAFEKKVIL</sequence>
<dbReference type="InterPro" id="IPR004708">
    <property type="entry name" value="ApsA"/>
</dbReference>
<proteinExistence type="inferred from homology"/>
<evidence type="ECO:0000256" key="1">
    <source>
        <dbReference type="ARBA" id="ARBA00005596"/>
    </source>
</evidence>
<dbReference type="Pfam" id="PF10415">
    <property type="entry name" value="FumaraseC_C"/>
    <property type="match status" value="1"/>
</dbReference>
<evidence type="ECO:0000256" key="4">
    <source>
        <dbReference type="ARBA" id="ARBA00023239"/>
    </source>
</evidence>